<dbReference type="EMBL" id="QFAS01000005">
    <property type="protein sequence ID" value="PWG53206.1"/>
    <property type="molecule type" value="Genomic_DNA"/>
</dbReference>
<dbReference type="Proteomes" id="UP000245607">
    <property type="component" value="Unassembled WGS sequence"/>
</dbReference>
<accession>A0A2U2M8P4</accession>
<organism evidence="1 2">
    <name type="scientific">Ligilactobacillus salivarius</name>
    <dbReference type="NCBI Taxonomy" id="1624"/>
    <lineage>
        <taxon>Bacteria</taxon>
        <taxon>Bacillati</taxon>
        <taxon>Bacillota</taxon>
        <taxon>Bacilli</taxon>
        <taxon>Lactobacillales</taxon>
        <taxon>Lactobacillaceae</taxon>
        <taxon>Ligilactobacillus</taxon>
    </lineage>
</organism>
<comment type="caution">
    <text evidence="1">The sequence shown here is derived from an EMBL/GenBank/DDBJ whole genome shotgun (WGS) entry which is preliminary data.</text>
</comment>
<reference evidence="1 2" key="1">
    <citation type="submission" date="2018-05" db="EMBL/GenBank/DDBJ databases">
        <title>Lactobacillus salivarius genome sequencing and assembly.</title>
        <authorList>
            <person name="Audisio C."/>
            <person name="Albarracin L."/>
            <person name="Torres M.J."/>
            <person name="Hebert E.M."/>
            <person name="Saavedra L."/>
        </authorList>
    </citation>
    <scope>NUCLEOTIDE SEQUENCE [LARGE SCALE GENOMIC DNA]</scope>
    <source>
        <strain evidence="1 2">A3iob</strain>
    </source>
</reference>
<dbReference type="RefSeq" id="WP_109241890.1">
    <property type="nucleotide sequence ID" value="NZ_QFAS01000005.1"/>
</dbReference>
<protein>
    <submittedName>
        <fullName evidence="1">Uncharacterized protein</fullName>
    </submittedName>
</protein>
<sequence length="178" mass="20885">MNDNKFEELKELLNKKGYIQDSTSIAKFKPTSCMYSDNFSILSNSNEINNYKTKKFIYTSTARFQESNTDDYYLEELVSEKFVTPSDNWLNHWDELVDCINNSNNISDFFESFIKNIFKHNDCLAEIGTTIMKDGNDNTVYLFIRDGNHRIAFLEWLGYDFSYEISKIDGSIFVKLLK</sequence>
<name>A0A2U2M8P4_9LACO</name>
<gene>
    <name evidence="1" type="ORF">DB362_04610</name>
</gene>
<evidence type="ECO:0000313" key="1">
    <source>
        <dbReference type="EMBL" id="PWG53206.1"/>
    </source>
</evidence>
<dbReference type="AlphaFoldDB" id="A0A2U2M8P4"/>
<proteinExistence type="predicted"/>
<evidence type="ECO:0000313" key="2">
    <source>
        <dbReference type="Proteomes" id="UP000245607"/>
    </source>
</evidence>